<protein>
    <submittedName>
        <fullName evidence="2">Uncharacterized protein</fullName>
    </submittedName>
</protein>
<evidence type="ECO:0000256" key="1">
    <source>
        <dbReference type="SAM" id="Phobius"/>
    </source>
</evidence>
<dbReference type="EMBL" id="RPFJ01000030">
    <property type="protein sequence ID" value="RPD93420.1"/>
    <property type="molecule type" value="Genomic_DNA"/>
</dbReference>
<proteinExistence type="predicted"/>
<feature type="transmembrane region" description="Helical" evidence="1">
    <location>
        <begin position="120"/>
        <end position="138"/>
    </location>
</feature>
<comment type="caution">
    <text evidence="2">The sequence shown here is derived from an EMBL/GenBank/DDBJ whole genome shotgun (WGS) entry which is preliminary data.</text>
</comment>
<evidence type="ECO:0000313" key="2">
    <source>
        <dbReference type="EMBL" id="RPD93420.1"/>
    </source>
</evidence>
<keyword evidence="1" id="KW-0812">Transmembrane</keyword>
<dbReference type="Proteomes" id="UP000270856">
    <property type="component" value="Unassembled WGS sequence"/>
</dbReference>
<feature type="transmembrane region" description="Helical" evidence="1">
    <location>
        <begin position="88"/>
        <end position="108"/>
    </location>
</feature>
<gene>
    <name evidence="2" type="ORF">EGM88_13030</name>
</gene>
<feature type="transmembrane region" description="Helical" evidence="1">
    <location>
        <begin position="159"/>
        <end position="178"/>
    </location>
</feature>
<evidence type="ECO:0000313" key="3">
    <source>
        <dbReference type="Proteomes" id="UP000270856"/>
    </source>
</evidence>
<keyword evidence="3" id="KW-1185">Reference proteome</keyword>
<accession>A0A3N4NMU9</accession>
<feature type="transmembrane region" description="Helical" evidence="1">
    <location>
        <begin position="190"/>
        <end position="216"/>
    </location>
</feature>
<dbReference type="RefSeq" id="WP_123898859.1">
    <property type="nucleotide sequence ID" value="NZ_RPFJ01000030.1"/>
</dbReference>
<sequence length="231" mass="27676">MQLTKQHIQSLYDFVEQHKVEYYDLQTELVDHLANDIEQIWKKEPNLTFEQARYKATIKFGLKGFSKFVSQREKTMKKENWKRFRHHFVAFFSFPKIMITLFFTAIIYLGFDMVADKYSFLVYSITVIYSIAFIYALYLTIKLKVRKRKTGKRWLFEDIVIKSNSVLLFTVLVQPYPFYNYLLRNITINWSITIQLLSTFGIVLISLLFYITLWVIPPKFEATIKKHDIAQ</sequence>
<dbReference type="OrthoDB" id="662673at2"/>
<name>A0A3N4NMU9_9FLAO</name>
<dbReference type="AlphaFoldDB" id="A0A3N4NMU9"/>
<reference evidence="2 3" key="1">
    <citation type="submission" date="2018-11" db="EMBL/GenBank/DDBJ databases">
        <title>Aureibaculum marinum gen. nov., sp. nov., a member of the family Flavobacteriaceae isolated from the Bohai Sea.</title>
        <authorList>
            <person name="Ji X."/>
        </authorList>
    </citation>
    <scope>NUCLEOTIDE SEQUENCE [LARGE SCALE GENOMIC DNA]</scope>
    <source>
        <strain evidence="2 3">BH-SD17</strain>
    </source>
</reference>
<organism evidence="2 3">
    <name type="scientific">Aureibaculum marinum</name>
    <dbReference type="NCBI Taxonomy" id="2487930"/>
    <lineage>
        <taxon>Bacteria</taxon>
        <taxon>Pseudomonadati</taxon>
        <taxon>Bacteroidota</taxon>
        <taxon>Flavobacteriia</taxon>
        <taxon>Flavobacteriales</taxon>
        <taxon>Flavobacteriaceae</taxon>
        <taxon>Aureibaculum</taxon>
    </lineage>
</organism>
<keyword evidence="1" id="KW-0472">Membrane</keyword>
<keyword evidence="1" id="KW-1133">Transmembrane helix</keyword>